<dbReference type="AlphaFoldDB" id="A0A6G1E1F3"/>
<evidence type="ECO:0000259" key="9">
    <source>
        <dbReference type="PROSITE" id="PS51294"/>
    </source>
</evidence>
<protein>
    <submittedName>
        <fullName evidence="10">Uncharacterized protein</fullName>
    </submittedName>
</protein>
<feature type="region of interest" description="Disordered" evidence="6">
    <location>
        <begin position="1"/>
        <end position="23"/>
    </location>
</feature>
<comment type="caution">
    <text evidence="10">The sequence shown here is derived from an EMBL/GenBank/DDBJ whole genome shotgun (WGS) entry which is preliminary data.</text>
</comment>
<evidence type="ECO:0000256" key="2">
    <source>
        <dbReference type="ARBA" id="ARBA00023015"/>
    </source>
</evidence>
<feature type="domain" description="SANT" evidence="8">
    <location>
        <begin position="27"/>
        <end position="78"/>
    </location>
</feature>
<dbReference type="EMBL" id="SPHZ02000005">
    <property type="protein sequence ID" value="KAF0918224.1"/>
    <property type="molecule type" value="Genomic_DNA"/>
</dbReference>
<dbReference type="OrthoDB" id="118550at2759"/>
<dbReference type="FunFam" id="1.10.10.60:FF:000023">
    <property type="entry name" value="protein REVEILLE 6 isoform X1"/>
    <property type="match status" value="1"/>
</dbReference>
<name>A0A6G1E1F3_9ORYZ</name>
<comment type="subcellular location">
    <subcellularLocation>
        <location evidence="1">Nucleus</location>
    </subcellularLocation>
</comment>
<dbReference type="PROSITE" id="PS50090">
    <property type="entry name" value="MYB_LIKE"/>
    <property type="match status" value="1"/>
</dbReference>
<evidence type="ECO:0000259" key="8">
    <source>
        <dbReference type="PROSITE" id="PS51293"/>
    </source>
</evidence>
<dbReference type="PROSITE" id="PS51294">
    <property type="entry name" value="HTH_MYB"/>
    <property type="match status" value="1"/>
</dbReference>
<dbReference type="SMART" id="SM00717">
    <property type="entry name" value="SANT"/>
    <property type="match status" value="1"/>
</dbReference>
<dbReference type="InterPro" id="IPR017884">
    <property type="entry name" value="SANT_dom"/>
</dbReference>
<dbReference type="GO" id="GO:0005634">
    <property type="term" value="C:nucleus"/>
    <property type="evidence" value="ECO:0007669"/>
    <property type="project" value="UniProtKB-SubCell"/>
</dbReference>
<keyword evidence="2" id="KW-0805">Transcription regulation</keyword>
<reference evidence="10 11" key="1">
    <citation type="submission" date="2019-11" db="EMBL/GenBank/DDBJ databases">
        <title>Whole genome sequence of Oryza granulata.</title>
        <authorList>
            <person name="Li W."/>
        </authorList>
    </citation>
    <scope>NUCLEOTIDE SEQUENCE [LARGE SCALE GENOMIC DNA]</scope>
    <source>
        <strain evidence="11">cv. Menghai</strain>
        <tissue evidence="10">Leaf</tissue>
    </source>
</reference>
<feature type="domain" description="HTH myb-type" evidence="9">
    <location>
        <begin position="24"/>
        <end position="78"/>
    </location>
</feature>
<dbReference type="SUPFAM" id="SSF46689">
    <property type="entry name" value="Homeodomain-like"/>
    <property type="match status" value="1"/>
</dbReference>
<dbReference type="GO" id="GO:0010468">
    <property type="term" value="P:regulation of gene expression"/>
    <property type="evidence" value="ECO:0007669"/>
    <property type="project" value="UniProtKB-ARBA"/>
</dbReference>
<evidence type="ECO:0000313" key="11">
    <source>
        <dbReference type="Proteomes" id="UP000479710"/>
    </source>
</evidence>
<dbReference type="PANTHER" id="PTHR12802:SF97">
    <property type="entry name" value="OS01G0156000 PROTEIN"/>
    <property type="match status" value="1"/>
</dbReference>
<evidence type="ECO:0000256" key="5">
    <source>
        <dbReference type="ARBA" id="ARBA00023242"/>
    </source>
</evidence>
<gene>
    <name evidence="10" type="ORF">E2562_023313</name>
</gene>
<dbReference type="GO" id="GO:0003677">
    <property type="term" value="F:DNA binding"/>
    <property type="evidence" value="ECO:0007669"/>
    <property type="project" value="UniProtKB-KW"/>
</dbReference>
<keyword evidence="3" id="KW-0238">DNA-binding</keyword>
<evidence type="ECO:0000256" key="4">
    <source>
        <dbReference type="ARBA" id="ARBA00023163"/>
    </source>
</evidence>
<keyword evidence="4" id="KW-0804">Transcription</keyword>
<dbReference type="InterPro" id="IPR017930">
    <property type="entry name" value="Myb_dom"/>
</dbReference>
<dbReference type="InterPro" id="IPR001005">
    <property type="entry name" value="SANT/Myb"/>
</dbReference>
<dbReference type="Pfam" id="PF24904">
    <property type="entry name" value="RVE6"/>
    <property type="match status" value="1"/>
</dbReference>
<dbReference type="PROSITE" id="PS51293">
    <property type="entry name" value="SANT"/>
    <property type="match status" value="1"/>
</dbReference>
<evidence type="ECO:0000256" key="6">
    <source>
        <dbReference type="SAM" id="MobiDB-lite"/>
    </source>
</evidence>
<dbReference type="Pfam" id="PF00249">
    <property type="entry name" value="Myb_DNA-binding"/>
    <property type="match status" value="1"/>
</dbReference>
<dbReference type="Proteomes" id="UP000479710">
    <property type="component" value="Unassembled WGS sequence"/>
</dbReference>
<evidence type="ECO:0000256" key="1">
    <source>
        <dbReference type="ARBA" id="ARBA00004123"/>
    </source>
</evidence>
<dbReference type="CDD" id="cd00167">
    <property type="entry name" value="SANT"/>
    <property type="match status" value="1"/>
</dbReference>
<keyword evidence="11" id="KW-1185">Reference proteome</keyword>
<dbReference type="NCBIfam" id="TIGR01557">
    <property type="entry name" value="myb_SHAQKYF"/>
    <property type="match status" value="1"/>
</dbReference>
<feature type="domain" description="Myb-like" evidence="7">
    <location>
        <begin position="29"/>
        <end position="74"/>
    </location>
</feature>
<dbReference type="InterPro" id="IPR006447">
    <property type="entry name" value="Myb_dom_plants"/>
</dbReference>
<evidence type="ECO:0000256" key="3">
    <source>
        <dbReference type="ARBA" id="ARBA00023125"/>
    </source>
</evidence>
<dbReference type="InterPro" id="IPR009057">
    <property type="entry name" value="Homeodomain-like_sf"/>
</dbReference>
<dbReference type="PANTHER" id="PTHR12802">
    <property type="entry name" value="SWI/SNF COMPLEX-RELATED"/>
    <property type="match status" value="1"/>
</dbReference>
<accession>A0A6G1E1F3</accession>
<keyword evidence="5" id="KW-0539">Nucleus</keyword>
<evidence type="ECO:0000313" key="10">
    <source>
        <dbReference type="EMBL" id="KAF0918224.1"/>
    </source>
</evidence>
<evidence type="ECO:0000259" key="7">
    <source>
        <dbReference type="PROSITE" id="PS50090"/>
    </source>
</evidence>
<dbReference type="Gene3D" id="1.10.10.60">
    <property type="entry name" value="Homeodomain-like"/>
    <property type="match status" value="1"/>
</dbReference>
<sequence>MGVGLMDRNNGSEMPGKKARKPYTITKPRERWSEEEHERFLDALIMYGRDWKKIEEHVGTKTTIQIRSHAQKYFLKVQKMGLAAGLPPQYPRRRLVMQQQQRSPAAGSSSVASTAILHGQPQCLPLGMPHHNVAVQSSIGWDCTGVFPATNDMQNLDWASSSGTASWVNHDSQIEPAASFDSFPGESSFMGATSFSNMSMDWTGSTSEMAAVSTVQDETIELPLSPDDLRFAQVYRFIGDIFDPDTPCPVETHLQKLKNMDDITVKTILSVLRNLEVNLLSPRFEPIRRLLSTYDPNQGLSGHL</sequence>
<organism evidence="10 11">
    <name type="scientific">Oryza meyeriana var. granulata</name>
    <dbReference type="NCBI Taxonomy" id="110450"/>
    <lineage>
        <taxon>Eukaryota</taxon>
        <taxon>Viridiplantae</taxon>
        <taxon>Streptophyta</taxon>
        <taxon>Embryophyta</taxon>
        <taxon>Tracheophyta</taxon>
        <taxon>Spermatophyta</taxon>
        <taxon>Magnoliopsida</taxon>
        <taxon>Liliopsida</taxon>
        <taxon>Poales</taxon>
        <taxon>Poaceae</taxon>
        <taxon>BOP clade</taxon>
        <taxon>Oryzoideae</taxon>
        <taxon>Oryzeae</taxon>
        <taxon>Oryzinae</taxon>
        <taxon>Oryza</taxon>
        <taxon>Oryza meyeriana</taxon>
    </lineage>
</organism>
<proteinExistence type="predicted"/>